<feature type="domain" description="Integrase catalytic" evidence="1">
    <location>
        <begin position="1"/>
        <end position="36"/>
    </location>
</feature>
<gene>
    <name evidence="2" type="ORF">K7K06_24870</name>
</gene>
<organism evidence="2 3">
    <name type="scientific">Pseudomonas fragariae</name>
    <name type="common">ex Marin et al. 2024</name>
    <dbReference type="NCBI Taxonomy" id="3080056"/>
    <lineage>
        <taxon>Bacteria</taxon>
        <taxon>Pseudomonadati</taxon>
        <taxon>Pseudomonadota</taxon>
        <taxon>Gammaproteobacteria</taxon>
        <taxon>Pseudomonadales</taxon>
        <taxon>Pseudomonadaceae</taxon>
        <taxon>Pseudomonas</taxon>
    </lineage>
</organism>
<protein>
    <submittedName>
        <fullName evidence="2">IS3 family transposase</fullName>
    </submittedName>
</protein>
<dbReference type="Proteomes" id="UP001142690">
    <property type="component" value="Unassembled WGS sequence"/>
</dbReference>
<dbReference type="Pfam" id="PF13333">
    <property type="entry name" value="rve_2"/>
    <property type="match status" value="1"/>
</dbReference>
<dbReference type="InterPro" id="IPR001584">
    <property type="entry name" value="Integrase_cat-core"/>
</dbReference>
<feature type="non-terminal residue" evidence="2">
    <location>
        <position position="1"/>
    </location>
</feature>
<keyword evidence="3" id="KW-1185">Reference proteome</keyword>
<proteinExistence type="predicted"/>
<reference evidence="2" key="1">
    <citation type="submission" date="2021-08" db="EMBL/GenBank/DDBJ databases">
        <title>Characterization of Pseudomonas fragariae.</title>
        <authorList>
            <person name="Carvalho R."/>
            <person name="Marin M."/>
        </authorList>
    </citation>
    <scope>NUCLEOTIDE SEQUENCE</scope>
    <source>
        <strain evidence="2">17</strain>
    </source>
</reference>
<name>A0ABT3LRW7_9PSED</name>
<accession>A0ABT3LRW7</accession>
<comment type="caution">
    <text evidence="2">The sequence shown here is derived from an EMBL/GenBank/DDBJ whole genome shotgun (WGS) entry which is preliminary data.</text>
</comment>
<sequence>SIEELKAGLDEYIRYYNNDRIKLKLNGLSPVKYRAQAAS</sequence>
<evidence type="ECO:0000313" key="2">
    <source>
        <dbReference type="EMBL" id="MCW6058855.1"/>
    </source>
</evidence>
<dbReference type="EMBL" id="JAINZM010000039">
    <property type="protein sequence ID" value="MCW6058855.1"/>
    <property type="molecule type" value="Genomic_DNA"/>
</dbReference>
<evidence type="ECO:0000259" key="1">
    <source>
        <dbReference type="Pfam" id="PF13333"/>
    </source>
</evidence>
<evidence type="ECO:0000313" key="3">
    <source>
        <dbReference type="Proteomes" id="UP001142690"/>
    </source>
</evidence>